<dbReference type="EMBL" id="JAAAIP010000380">
    <property type="protein sequence ID" value="KAG0318287.1"/>
    <property type="molecule type" value="Genomic_DNA"/>
</dbReference>
<reference evidence="3" key="1">
    <citation type="journal article" date="2020" name="Fungal Divers.">
        <title>Resolving the Mortierellaceae phylogeny through synthesis of multi-gene phylogenetics and phylogenomics.</title>
        <authorList>
            <person name="Vandepol N."/>
            <person name="Liber J."/>
            <person name="Desiro A."/>
            <person name="Na H."/>
            <person name="Kennedy M."/>
            <person name="Barry K."/>
            <person name="Grigoriev I.V."/>
            <person name="Miller A.N."/>
            <person name="O'Donnell K."/>
            <person name="Stajich J.E."/>
            <person name="Bonito G."/>
        </authorList>
    </citation>
    <scope>NUCLEOTIDE SEQUENCE</scope>
    <source>
        <strain evidence="3">REB-010B</strain>
    </source>
</reference>
<feature type="region of interest" description="Disordered" evidence="1">
    <location>
        <begin position="488"/>
        <end position="530"/>
    </location>
</feature>
<dbReference type="Proteomes" id="UP000738325">
    <property type="component" value="Unassembled WGS sequence"/>
</dbReference>
<dbReference type="InterPro" id="IPR051092">
    <property type="entry name" value="FYVE_RhoGEF_PH"/>
</dbReference>
<evidence type="ECO:0000313" key="3">
    <source>
        <dbReference type="EMBL" id="KAG0318287.1"/>
    </source>
</evidence>
<dbReference type="InterPro" id="IPR035899">
    <property type="entry name" value="DBL_dom_sf"/>
</dbReference>
<dbReference type="InterPro" id="IPR000219">
    <property type="entry name" value="DH_dom"/>
</dbReference>
<sequence>MILPHYNSPYEALYYNQPDVTHFIGKDLKIGTVCVSVREGQDAMHFLVRTILKFANIDIPHSYRSTPEFEECRSFYQKKDDMLPLLHVALHHCFESIPEPEVNRHQVARHQFSTDHSVFVLDEPSWLQNPCYISSVVGRLEEIRQENFTHVLKNLEAQMRPAALTIDVVVPDQELLQETESARFWTFFNGLGDQIETENYLLQATRIAMDLPAMIVGDKTEEQRSDALQELVETEISYNKRMQDLVNVYLREARCAVTALNPPLSKYEVQVIFSNIEKIVAVSSNFIKDLRDYQSGSLQNGCLGDICRKNLQVMECYKQYLMRYKRAQETHSALNKKSAGYRALQENCAQTNSIQTLSNLLIEPTQRIVKYPLLFKAILSGTNRDSVDVNGLRDAAELAAQIAYMEKAKPEQRAEILFNLRGIIENCPDSLLSQNRSVVAYLDGYETNLLTGERGRPITLILFSDKIMIVRRPRDASGDTLFQLKEDDEARRRREKEDKEKQERQKRVWRDSKREGVVETDTGGMRPPTRSNITAGFQILRKDWKFMGWMDILKLKVSVVEQTDPEGLFCITTRDHQETKDDPWETTRGILPEVLDSRDPFISKLYETLALAKAATVFCGAERTSRLHVAELELFCNVFTETQYRDIQCKGDIALFYNSSTSAPVDIMPFTRLPLFVGMIQATESGIRAILRSKASLNGVGQLVTTSSDPNPPMTLDAFQIHISELVANLQWTIYSFDPYQSAQLHFSKLYMDTDYLFKTANTLSRSTSTKP</sequence>
<protein>
    <recommendedName>
        <fullName evidence="2">DH domain-containing protein</fullName>
    </recommendedName>
</protein>
<organism evidence="3 4">
    <name type="scientific">Dissophora globulifera</name>
    <dbReference type="NCBI Taxonomy" id="979702"/>
    <lineage>
        <taxon>Eukaryota</taxon>
        <taxon>Fungi</taxon>
        <taxon>Fungi incertae sedis</taxon>
        <taxon>Mucoromycota</taxon>
        <taxon>Mortierellomycotina</taxon>
        <taxon>Mortierellomycetes</taxon>
        <taxon>Mortierellales</taxon>
        <taxon>Mortierellaceae</taxon>
        <taxon>Dissophora</taxon>
    </lineage>
</organism>
<dbReference type="OrthoDB" id="660555at2759"/>
<dbReference type="Gene3D" id="1.20.900.10">
    <property type="entry name" value="Dbl homology (DH) domain"/>
    <property type="match status" value="1"/>
</dbReference>
<evidence type="ECO:0000259" key="2">
    <source>
        <dbReference type="PROSITE" id="PS50010"/>
    </source>
</evidence>
<dbReference type="SUPFAM" id="SSF48065">
    <property type="entry name" value="DBL homology domain (DH-domain)"/>
    <property type="match status" value="1"/>
</dbReference>
<feature type="compositionally biased region" description="Basic and acidic residues" evidence="1">
    <location>
        <begin position="488"/>
        <end position="517"/>
    </location>
</feature>
<dbReference type="GO" id="GO:0005737">
    <property type="term" value="C:cytoplasm"/>
    <property type="evidence" value="ECO:0007669"/>
    <property type="project" value="TreeGrafter"/>
</dbReference>
<proteinExistence type="predicted"/>
<comment type="caution">
    <text evidence="3">The sequence shown here is derived from an EMBL/GenBank/DDBJ whole genome shotgun (WGS) entry which is preliminary data.</text>
</comment>
<dbReference type="PANTHER" id="PTHR12673:SF159">
    <property type="entry name" value="LD03170P"/>
    <property type="match status" value="1"/>
</dbReference>
<gene>
    <name evidence="3" type="ORF">BGZ99_005780</name>
</gene>
<name>A0A9P6RI56_9FUNG</name>
<dbReference type="PROSITE" id="PS50010">
    <property type="entry name" value="DH_2"/>
    <property type="match status" value="1"/>
</dbReference>
<dbReference type="GO" id="GO:0005085">
    <property type="term" value="F:guanyl-nucleotide exchange factor activity"/>
    <property type="evidence" value="ECO:0007669"/>
    <property type="project" value="InterPro"/>
</dbReference>
<dbReference type="SMART" id="SM00325">
    <property type="entry name" value="RhoGEF"/>
    <property type="match status" value="1"/>
</dbReference>
<evidence type="ECO:0000313" key="4">
    <source>
        <dbReference type="Proteomes" id="UP000738325"/>
    </source>
</evidence>
<dbReference type="AlphaFoldDB" id="A0A9P6RI56"/>
<keyword evidence="4" id="KW-1185">Reference proteome</keyword>
<feature type="domain" description="DH" evidence="2">
    <location>
        <begin position="223"/>
        <end position="409"/>
    </location>
</feature>
<dbReference type="CDD" id="cd00160">
    <property type="entry name" value="RhoGEF"/>
    <property type="match status" value="1"/>
</dbReference>
<accession>A0A9P6RI56</accession>
<evidence type="ECO:0000256" key="1">
    <source>
        <dbReference type="SAM" id="MobiDB-lite"/>
    </source>
</evidence>
<dbReference type="Pfam" id="PF00621">
    <property type="entry name" value="RhoGEF"/>
    <property type="match status" value="1"/>
</dbReference>
<dbReference type="PANTHER" id="PTHR12673">
    <property type="entry name" value="FACIOGENITAL DYSPLASIA PROTEIN"/>
    <property type="match status" value="1"/>
</dbReference>